<dbReference type="Proteomes" id="UP001610861">
    <property type="component" value="Unassembled WGS sequence"/>
</dbReference>
<dbReference type="InterPro" id="IPR008259">
    <property type="entry name" value="FMN_hydac_DH_AS"/>
</dbReference>
<dbReference type="CDD" id="cd02809">
    <property type="entry name" value="alpha_hydroxyacid_oxid_FMN"/>
    <property type="match status" value="1"/>
</dbReference>
<gene>
    <name evidence="7" type="ORF">ACH3VR_02815</name>
</gene>
<dbReference type="Gene3D" id="3.20.20.70">
    <property type="entry name" value="Aldolase class I"/>
    <property type="match status" value="1"/>
</dbReference>
<keyword evidence="8" id="KW-1185">Reference proteome</keyword>
<evidence type="ECO:0000256" key="2">
    <source>
        <dbReference type="ARBA" id="ARBA00022630"/>
    </source>
</evidence>
<evidence type="ECO:0000313" key="7">
    <source>
        <dbReference type="EMBL" id="MFH8249286.1"/>
    </source>
</evidence>
<dbReference type="InterPro" id="IPR012133">
    <property type="entry name" value="Alpha-hydoxy_acid_DH_FMN"/>
</dbReference>
<dbReference type="InterPro" id="IPR013785">
    <property type="entry name" value="Aldolase_TIM"/>
</dbReference>
<evidence type="ECO:0000313" key="8">
    <source>
        <dbReference type="Proteomes" id="UP001610861"/>
    </source>
</evidence>
<keyword evidence="3" id="KW-0288">FMN</keyword>
<dbReference type="EMBL" id="JBIQWL010000001">
    <property type="protein sequence ID" value="MFH8249286.1"/>
    <property type="molecule type" value="Genomic_DNA"/>
</dbReference>
<sequence>MVQRQLPVPSELLELMKFKAPDLNGKRRRLSSALTIADLRTIAKRRTPKAAFDYTDGAAEGELSLARARQAFEDVEFHPSILRPAESVDMSTTILGGPSALPFGIAPTGFTRLMQTEGEIAGASAAGAAGIPFTLSTLGTTSIEDVKKANPYGRNWFQLYVMRDREISYGLARRAAEAGFDTLMFTVDTPVAGARLRDKRNGFSIPPQLTLGTIINAIPRPWWWIDFLTTPKLEFASLSTTGGTVGELLNAAMDPTISYEDLAVIREIWPGKIVVKGVQNVEDSKRLVDLGVDGIVLSNHGGRQLDRAPIPFHLLPNVVREVGRDATIMVDTGIMNGADIVASIALGAKFTLIGRAYLYGLMAGGREGVDRTIAILRGEIERTMQLLGVSSLEELGPQHVTQLTRLLPLAGAPAEATAGGKPRVQA</sequence>
<dbReference type="PANTHER" id="PTHR10578">
    <property type="entry name" value="S -2-HYDROXY-ACID OXIDASE-RELATED"/>
    <property type="match status" value="1"/>
</dbReference>
<dbReference type="InterPro" id="IPR037396">
    <property type="entry name" value="FMN_HAD"/>
</dbReference>
<comment type="cofactor">
    <cofactor evidence="1">
        <name>FMN</name>
        <dbReference type="ChEBI" id="CHEBI:58210"/>
    </cofactor>
</comment>
<reference evidence="7 8" key="1">
    <citation type="submission" date="2024-09" db="EMBL/GenBank/DDBJ databases">
        <authorList>
            <person name="Pan X."/>
        </authorList>
    </citation>
    <scope>NUCLEOTIDE SEQUENCE [LARGE SCALE GENOMIC DNA]</scope>
    <source>
        <strain evidence="7 8">B2969</strain>
    </source>
</reference>
<evidence type="ECO:0000256" key="3">
    <source>
        <dbReference type="ARBA" id="ARBA00022643"/>
    </source>
</evidence>
<feature type="domain" description="FMN hydroxy acid dehydrogenase" evidence="6">
    <location>
        <begin position="28"/>
        <end position="405"/>
    </location>
</feature>
<proteinExistence type="inferred from homology"/>
<evidence type="ECO:0000256" key="4">
    <source>
        <dbReference type="ARBA" id="ARBA00023002"/>
    </source>
</evidence>
<evidence type="ECO:0000259" key="6">
    <source>
        <dbReference type="PROSITE" id="PS51349"/>
    </source>
</evidence>
<dbReference type="PROSITE" id="PS00557">
    <property type="entry name" value="FMN_HYDROXY_ACID_DH_1"/>
    <property type="match status" value="1"/>
</dbReference>
<dbReference type="RefSeq" id="WP_396639227.1">
    <property type="nucleotide sequence ID" value="NZ_JBIQWL010000001.1"/>
</dbReference>
<dbReference type="PROSITE" id="PS51349">
    <property type="entry name" value="FMN_HYDROXY_ACID_DH_2"/>
    <property type="match status" value="1"/>
</dbReference>
<evidence type="ECO:0000256" key="5">
    <source>
        <dbReference type="ARBA" id="ARBA00024042"/>
    </source>
</evidence>
<comment type="caution">
    <text evidence="7">The sequence shown here is derived from an EMBL/GenBank/DDBJ whole genome shotgun (WGS) entry which is preliminary data.</text>
</comment>
<evidence type="ECO:0000256" key="1">
    <source>
        <dbReference type="ARBA" id="ARBA00001917"/>
    </source>
</evidence>
<dbReference type="SUPFAM" id="SSF51395">
    <property type="entry name" value="FMN-linked oxidoreductases"/>
    <property type="match status" value="1"/>
</dbReference>
<dbReference type="Pfam" id="PF01070">
    <property type="entry name" value="FMN_dh"/>
    <property type="match status" value="1"/>
</dbReference>
<keyword evidence="4" id="KW-0560">Oxidoreductase</keyword>
<comment type="similarity">
    <text evidence="5">Belongs to the FMN-dependent alpha-hydroxy acid dehydrogenase family.</text>
</comment>
<protein>
    <submittedName>
        <fullName evidence="7">Alpha-hydroxy-acid oxidizing protein</fullName>
    </submittedName>
</protein>
<dbReference type="PIRSF" id="PIRSF000138">
    <property type="entry name" value="Al-hdrx_acd_dh"/>
    <property type="match status" value="1"/>
</dbReference>
<keyword evidence="2" id="KW-0285">Flavoprotein</keyword>
<dbReference type="InterPro" id="IPR000262">
    <property type="entry name" value="FMN-dep_DH"/>
</dbReference>
<dbReference type="PANTHER" id="PTHR10578:SF107">
    <property type="entry name" value="2-HYDROXYACID OXIDASE 1"/>
    <property type="match status" value="1"/>
</dbReference>
<organism evidence="7 8">
    <name type="scientific">Microbacterium alkaliflavum</name>
    <dbReference type="NCBI Taxonomy" id="3248839"/>
    <lineage>
        <taxon>Bacteria</taxon>
        <taxon>Bacillati</taxon>
        <taxon>Actinomycetota</taxon>
        <taxon>Actinomycetes</taxon>
        <taxon>Micrococcales</taxon>
        <taxon>Microbacteriaceae</taxon>
        <taxon>Microbacterium</taxon>
    </lineage>
</organism>
<accession>A0ABW7Q3P9</accession>
<name>A0ABW7Q3P9_9MICO</name>